<evidence type="ECO:0000256" key="5">
    <source>
        <dbReference type="HAMAP-Rule" id="MF_00189"/>
    </source>
</evidence>
<keyword evidence="5" id="KW-0997">Cell inner membrane</keyword>
<keyword evidence="8" id="KW-1185">Reference proteome</keyword>
<dbReference type="AlphaFoldDB" id="A0A120CUJ4"/>
<feature type="transmembrane region" description="Helical" evidence="5">
    <location>
        <begin position="26"/>
        <end position="50"/>
    </location>
</feature>
<evidence type="ECO:0000256" key="4">
    <source>
        <dbReference type="ARBA" id="ARBA00023136"/>
    </source>
</evidence>
<evidence type="ECO:0000313" key="7">
    <source>
        <dbReference type="EMBL" id="KWT66313.1"/>
    </source>
</evidence>
<keyword evidence="2 5" id="KW-0812">Transmembrane</keyword>
<evidence type="ECO:0000256" key="3">
    <source>
        <dbReference type="ARBA" id="ARBA00022989"/>
    </source>
</evidence>
<reference evidence="7 8" key="1">
    <citation type="submission" date="2015-10" db="EMBL/GenBank/DDBJ databases">
        <title>Transcriptomic analysis of a linuron degrading triple-species bacterial consortium.</title>
        <authorList>
            <person name="Albers P."/>
        </authorList>
    </citation>
    <scope>NUCLEOTIDE SEQUENCE [LARGE SCALE GENOMIC DNA]</scope>
    <source>
        <strain evidence="7 8">WDL6</strain>
    </source>
</reference>
<dbReference type="Pfam" id="PF04279">
    <property type="entry name" value="IspA"/>
    <property type="match status" value="1"/>
</dbReference>
<comment type="caution">
    <text evidence="7">The sequence shown here is derived from an EMBL/GenBank/DDBJ whole genome shotgun (WGS) entry which is preliminary data.</text>
</comment>
<dbReference type="HAMAP" id="MF_00189">
    <property type="entry name" value="YciB"/>
    <property type="match status" value="1"/>
</dbReference>
<feature type="transmembrane region" description="Helical" evidence="5">
    <location>
        <begin position="164"/>
        <end position="185"/>
    </location>
</feature>
<dbReference type="PANTHER" id="PTHR36917:SF1">
    <property type="entry name" value="INNER MEMBRANE-SPANNING PROTEIN YCIB"/>
    <property type="match status" value="1"/>
</dbReference>
<comment type="function">
    <text evidence="5">Plays a role in cell envelope biogenesis, maintenance of cell envelope integrity and membrane homeostasis.</text>
</comment>
<sequence length="220" mass="24771">MPFNAEQTVNILSEFGPLVLMFVVNAMYGITAGTWALIISTVVAIAAMLIVLRRLPIFPLIASSVTMVFGALTIITGDAMWVQIKVTIFNLMFAVFLFGGLWLNRNFFKYVFEKTFHYTEEGWNRFTWSFAWFFVFTALANEAVRLSFHDHQIYNFLGLQMDGVGIWIAFKVAIIMPLSGLYAWYLTRVMQRFRLPDDHVGASAPAGPSSNAVKRAASGN</sequence>
<name>A0A120CUJ4_HYPSL</name>
<dbReference type="PATRIC" id="fig|121290.4.peg.411"/>
<protein>
    <recommendedName>
        <fullName evidence="5">Inner membrane-spanning protein YciB</fullName>
    </recommendedName>
</protein>
<dbReference type="EMBL" id="LMTR01000073">
    <property type="protein sequence ID" value="KWT66313.1"/>
    <property type="molecule type" value="Genomic_DNA"/>
</dbReference>
<accession>A0A120CUJ4</accession>
<evidence type="ECO:0000256" key="1">
    <source>
        <dbReference type="ARBA" id="ARBA00022475"/>
    </source>
</evidence>
<evidence type="ECO:0000256" key="2">
    <source>
        <dbReference type="ARBA" id="ARBA00022692"/>
    </source>
</evidence>
<keyword evidence="4 5" id="KW-0472">Membrane</keyword>
<dbReference type="STRING" id="121290.APY04_2509"/>
<feature type="transmembrane region" description="Helical" evidence="5">
    <location>
        <begin position="82"/>
        <end position="104"/>
    </location>
</feature>
<gene>
    <name evidence="5" type="primary">yciB</name>
    <name evidence="7" type="ORF">APY04_2509</name>
</gene>
<organism evidence="7 8">
    <name type="scientific">Hyphomicrobium sulfonivorans</name>
    <dbReference type="NCBI Taxonomy" id="121290"/>
    <lineage>
        <taxon>Bacteria</taxon>
        <taxon>Pseudomonadati</taxon>
        <taxon>Pseudomonadota</taxon>
        <taxon>Alphaproteobacteria</taxon>
        <taxon>Hyphomicrobiales</taxon>
        <taxon>Hyphomicrobiaceae</taxon>
        <taxon>Hyphomicrobium</taxon>
    </lineage>
</organism>
<dbReference type="PANTHER" id="PTHR36917">
    <property type="entry name" value="INTRACELLULAR SEPTATION PROTEIN A-RELATED"/>
    <property type="match status" value="1"/>
</dbReference>
<feature type="transmembrane region" description="Helical" evidence="5">
    <location>
        <begin position="125"/>
        <end position="144"/>
    </location>
</feature>
<dbReference type="Proteomes" id="UP000059074">
    <property type="component" value="Unassembled WGS sequence"/>
</dbReference>
<dbReference type="InterPro" id="IPR006008">
    <property type="entry name" value="YciB"/>
</dbReference>
<comment type="subcellular location">
    <subcellularLocation>
        <location evidence="5">Cell inner membrane</location>
        <topology evidence="5">Multi-pass membrane protein</topology>
    </subcellularLocation>
</comment>
<keyword evidence="1 5" id="KW-1003">Cell membrane</keyword>
<feature type="transmembrane region" description="Helical" evidence="5">
    <location>
        <begin position="57"/>
        <end position="76"/>
    </location>
</feature>
<dbReference type="GO" id="GO:0005886">
    <property type="term" value="C:plasma membrane"/>
    <property type="evidence" value="ECO:0007669"/>
    <property type="project" value="UniProtKB-SubCell"/>
</dbReference>
<proteinExistence type="inferred from homology"/>
<evidence type="ECO:0000256" key="6">
    <source>
        <dbReference type="SAM" id="MobiDB-lite"/>
    </source>
</evidence>
<feature type="region of interest" description="Disordered" evidence="6">
    <location>
        <begin position="201"/>
        <end position="220"/>
    </location>
</feature>
<keyword evidence="3 5" id="KW-1133">Transmembrane helix</keyword>
<feature type="compositionally biased region" description="Low complexity" evidence="6">
    <location>
        <begin position="201"/>
        <end position="210"/>
    </location>
</feature>
<comment type="similarity">
    <text evidence="5">Belongs to the YciB family.</text>
</comment>
<evidence type="ECO:0000313" key="8">
    <source>
        <dbReference type="Proteomes" id="UP000059074"/>
    </source>
</evidence>